<reference evidence="1 2" key="2">
    <citation type="journal article" date="2013" name="Plant Cell Physiol.">
        <title>Rice Annotation Project Database (RAP-DB): an integrative and interactive database for rice genomics.</title>
        <authorList>
            <person name="Sakai H."/>
            <person name="Lee S.S."/>
            <person name="Tanaka T."/>
            <person name="Numa H."/>
            <person name="Kim J."/>
            <person name="Kawahara Y."/>
            <person name="Wakimoto H."/>
            <person name="Yang C.C."/>
            <person name="Iwamoto M."/>
            <person name="Abe T."/>
            <person name="Yamada Y."/>
            <person name="Muto A."/>
            <person name="Inokuchi H."/>
            <person name="Ikemura T."/>
            <person name="Matsumoto T."/>
            <person name="Sasaki T."/>
            <person name="Itoh T."/>
        </authorList>
    </citation>
    <scope>NUCLEOTIDE SEQUENCE [LARGE SCALE GENOMIC DNA]</scope>
    <source>
        <strain evidence="2">cv. Nipponbare</strain>
    </source>
</reference>
<dbReference type="Gramene" id="Os05t0438201-00">
    <property type="protein sequence ID" value="Os05t0438201-00"/>
    <property type="gene ID" value="Os05g0438201"/>
</dbReference>
<name>A0A0P0WMX8_ORYSJ</name>
<dbReference type="Proteomes" id="UP000059680">
    <property type="component" value="Chromosome 5"/>
</dbReference>
<reference evidence="1 2" key="3">
    <citation type="journal article" date="2013" name="Rice">
        <title>Improvement of the Oryza sativa Nipponbare reference genome using next generation sequence and optical map data.</title>
        <authorList>
            <person name="Kawahara Y."/>
            <person name="de la Bastide M."/>
            <person name="Hamilton J.P."/>
            <person name="Kanamori H."/>
            <person name="McCombie W.R."/>
            <person name="Ouyang S."/>
            <person name="Schwartz D.C."/>
            <person name="Tanaka T."/>
            <person name="Wu J."/>
            <person name="Zhou S."/>
            <person name="Childs K.L."/>
            <person name="Davidson R.M."/>
            <person name="Lin H."/>
            <person name="Quesada-Ocampo L."/>
            <person name="Vaillancourt B."/>
            <person name="Sakai H."/>
            <person name="Lee S.S."/>
            <person name="Kim J."/>
            <person name="Numa H."/>
            <person name="Itoh T."/>
            <person name="Buell C.R."/>
            <person name="Matsumoto T."/>
        </authorList>
    </citation>
    <scope>NUCLEOTIDE SEQUENCE [LARGE SCALE GENOMIC DNA]</scope>
    <source>
        <strain evidence="2">cv. Nipponbare</strain>
    </source>
</reference>
<evidence type="ECO:0000313" key="2">
    <source>
        <dbReference type="Proteomes" id="UP000059680"/>
    </source>
</evidence>
<feature type="non-terminal residue" evidence="1">
    <location>
        <position position="1"/>
    </location>
</feature>
<dbReference type="AlphaFoldDB" id="A0A0P0WMX8"/>
<reference evidence="2" key="1">
    <citation type="journal article" date="2005" name="Nature">
        <title>The map-based sequence of the rice genome.</title>
        <authorList>
            <consortium name="International rice genome sequencing project (IRGSP)"/>
            <person name="Matsumoto T."/>
            <person name="Wu J."/>
            <person name="Kanamori H."/>
            <person name="Katayose Y."/>
            <person name="Fujisawa M."/>
            <person name="Namiki N."/>
            <person name="Mizuno H."/>
            <person name="Yamamoto K."/>
            <person name="Antonio B.A."/>
            <person name="Baba T."/>
            <person name="Sakata K."/>
            <person name="Nagamura Y."/>
            <person name="Aoki H."/>
            <person name="Arikawa K."/>
            <person name="Arita K."/>
            <person name="Bito T."/>
            <person name="Chiden Y."/>
            <person name="Fujitsuka N."/>
            <person name="Fukunaka R."/>
            <person name="Hamada M."/>
            <person name="Harada C."/>
            <person name="Hayashi A."/>
            <person name="Hijishita S."/>
            <person name="Honda M."/>
            <person name="Hosokawa S."/>
            <person name="Ichikawa Y."/>
            <person name="Idonuma A."/>
            <person name="Iijima M."/>
            <person name="Ikeda M."/>
            <person name="Ikeno M."/>
            <person name="Ito K."/>
            <person name="Ito S."/>
            <person name="Ito T."/>
            <person name="Ito Y."/>
            <person name="Ito Y."/>
            <person name="Iwabuchi A."/>
            <person name="Kamiya K."/>
            <person name="Karasawa W."/>
            <person name="Kurita K."/>
            <person name="Katagiri S."/>
            <person name="Kikuta A."/>
            <person name="Kobayashi H."/>
            <person name="Kobayashi N."/>
            <person name="Machita K."/>
            <person name="Maehara T."/>
            <person name="Masukawa M."/>
            <person name="Mizubayashi T."/>
            <person name="Mukai Y."/>
            <person name="Nagasaki H."/>
            <person name="Nagata Y."/>
            <person name="Naito S."/>
            <person name="Nakashima M."/>
            <person name="Nakama Y."/>
            <person name="Nakamichi Y."/>
            <person name="Nakamura M."/>
            <person name="Meguro A."/>
            <person name="Negishi M."/>
            <person name="Ohta I."/>
            <person name="Ohta T."/>
            <person name="Okamoto M."/>
            <person name="Ono N."/>
            <person name="Saji S."/>
            <person name="Sakaguchi M."/>
            <person name="Sakai K."/>
            <person name="Shibata M."/>
            <person name="Shimokawa T."/>
            <person name="Song J."/>
            <person name="Takazaki Y."/>
            <person name="Terasawa K."/>
            <person name="Tsugane M."/>
            <person name="Tsuji K."/>
            <person name="Ueda S."/>
            <person name="Waki K."/>
            <person name="Yamagata H."/>
            <person name="Yamamoto M."/>
            <person name="Yamamoto S."/>
            <person name="Yamane H."/>
            <person name="Yoshiki S."/>
            <person name="Yoshihara R."/>
            <person name="Yukawa K."/>
            <person name="Zhong H."/>
            <person name="Yano M."/>
            <person name="Yuan Q."/>
            <person name="Ouyang S."/>
            <person name="Liu J."/>
            <person name="Jones K.M."/>
            <person name="Gansberger K."/>
            <person name="Moffat K."/>
            <person name="Hill J."/>
            <person name="Bera J."/>
            <person name="Fadrosh D."/>
            <person name="Jin S."/>
            <person name="Johri S."/>
            <person name="Kim M."/>
            <person name="Overton L."/>
            <person name="Reardon M."/>
            <person name="Tsitrin T."/>
            <person name="Vuong H."/>
            <person name="Weaver B."/>
            <person name="Ciecko A."/>
            <person name="Tallon L."/>
            <person name="Jackson J."/>
            <person name="Pai G."/>
            <person name="Aken S.V."/>
            <person name="Utterback T."/>
            <person name="Reidmuller S."/>
            <person name="Feldblyum T."/>
            <person name="Hsiao J."/>
            <person name="Zismann V."/>
            <person name="Iobst S."/>
            <person name="de Vazeille A.R."/>
            <person name="Buell C.R."/>
            <person name="Ying K."/>
            <person name="Li Y."/>
            <person name="Lu T."/>
            <person name="Huang Y."/>
            <person name="Zhao Q."/>
            <person name="Feng Q."/>
            <person name="Zhang L."/>
            <person name="Zhu J."/>
            <person name="Weng Q."/>
            <person name="Mu J."/>
            <person name="Lu Y."/>
            <person name="Fan D."/>
            <person name="Liu Y."/>
            <person name="Guan J."/>
            <person name="Zhang Y."/>
            <person name="Yu S."/>
            <person name="Liu X."/>
            <person name="Zhang Y."/>
            <person name="Hong G."/>
            <person name="Han B."/>
            <person name="Choisne N."/>
            <person name="Demange N."/>
            <person name="Orjeda G."/>
            <person name="Samain S."/>
            <person name="Cattolico L."/>
            <person name="Pelletier E."/>
            <person name="Couloux A."/>
            <person name="Segurens B."/>
            <person name="Wincker P."/>
            <person name="D'Hont A."/>
            <person name="Scarpelli C."/>
            <person name="Weissenbach J."/>
            <person name="Salanoubat M."/>
            <person name="Quetier F."/>
            <person name="Yu Y."/>
            <person name="Kim H.R."/>
            <person name="Rambo T."/>
            <person name="Currie J."/>
            <person name="Collura K."/>
            <person name="Luo M."/>
            <person name="Yang T."/>
            <person name="Ammiraju J.S.S."/>
            <person name="Engler F."/>
            <person name="Soderlund C."/>
            <person name="Wing R.A."/>
            <person name="Palmer L.E."/>
            <person name="de la Bastide M."/>
            <person name="Spiegel L."/>
            <person name="Nascimento L."/>
            <person name="Zutavern T."/>
            <person name="O'Shaughnessy A."/>
            <person name="Dike S."/>
            <person name="Dedhia N."/>
            <person name="Preston R."/>
            <person name="Balija V."/>
            <person name="McCombie W.R."/>
            <person name="Chow T."/>
            <person name="Chen H."/>
            <person name="Chung M."/>
            <person name="Chen C."/>
            <person name="Shaw J."/>
            <person name="Wu H."/>
            <person name="Hsiao K."/>
            <person name="Chao Y."/>
            <person name="Chu M."/>
            <person name="Cheng C."/>
            <person name="Hour A."/>
            <person name="Lee P."/>
            <person name="Lin S."/>
            <person name="Lin Y."/>
            <person name="Liou J."/>
            <person name="Liu S."/>
            <person name="Hsing Y."/>
            <person name="Raghuvanshi S."/>
            <person name="Mohanty A."/>
            <person name="Bharti A.K."/>
            <person name="Gaur A."/>
            <person name="Gupta V."/>
            <person name="Kumar D."/>
            <person name="Ravi V."/>
            <person name="Vij S."/>
            <person name="Kapur A."/>
            <person name="Khurana P."/>
            <person name="Khurana P."/>
            <person name="Khurana J.P."/>
            <person name="Tyagi A.K."/>
            <person name="Gaikwad K."/>
            <person name="Singh A."/>
            <person name="Dalal V."/>
            <person name="Srivastava S."/>
            <person name="Dixit A."/>
            <person name="Pal A.K."/>
            <person name="Ghazi I.A."/>
            <person name="Yadav M."/>
            <person name="Pandit A."/>
            <person name="Bhargava A."/>
            <person name="Sureshbabu K."/>
            <person name="Batra K."/>
            <person name="Sharma T.R."/>
            <person name="Mohapatra T."/>
            <person name="Singh N.K."/>
            <person name="Messing J."/>
            <person name="Nelson A.B."/>
            <person name="Fuks G."/>
            <person name="Kavchok S."/>
            <person name="Keizer G."/>
            <person name="Linton E."/>
            <person name="Llaca V."/>
            <person name="Song R."/>
            <person name="Tanyolac B."/>
            <person name="Young S."/>
            <person name="Ho-Il K."/>
            <person name="Hahn J.H."/>
            <person name="Sangsakoo G."/>
            <person name="Vanavichit A."/>
            <person name="de Mattos Luiz.A.T."/>
            <person name="Zimmer P.D."/>
            <person name="Malone G."/>
            <person name="Dellagostin O."/>
            <person name="de Oliveira A.C."/>
            <person name="Bevan M."/>
            <person name="Bancroft I."/>
            <person name="Minx P."/>
            <person name="Cordum H."/>
            <person name="Wilson R."/>
            <person name="Cheng Z."/>
            <person name="Jin W."/>
            <person name="Jiang J."/>
            <person name="Leong S.A."/>
            <person name="Iwama H."/>
            <person name="Gojobori T."/>
            <person name="Itoh T."/>
            <person name="Niimura Y."/>
            <person name="Fujii Y."/>
            <person name="Habara T."/>
            <person name="Sakai H."/>
            <person name="Sato Y."/>
            <person name="Wilson G."/>
            <person name="Kumar K."/>
            <person name="McCouch S."/>
            <person name="Juretic N."/>
            <person name="Hoen D."/>
            <person name="Wright S."/>
            <person name="Bruskiewich R."/>
            <person name="Bureau T."/>
            <person name="Miyao A."/>
            <person name="Hirochika H."/>
            <person name="Nishikawa T."/>
            <person name="Kadowaki K."/>
            <person name="Sugiura M."/>
            <person name="Burr B."/>
            <person name="Sasaki T."/>
        </authorList>
    </citation>
    <scope>NUCLEOTIDE SEQUENCE [LARGE SCALE GENOMIC DNA]</scope>
    <source>
        <strain evidence="2">cv. Nipponbare</strain>
    </source>
</reference>
<dbReference type="InParanoid" id="A0A0P0WMX8"/>
<sequence>ALYEKLGEQVPQELDCPVEEEDPFAQSENRQCSTYSEGLGSC</sequence>
<proteinExistence type="predicted"/>
<dbReference type="PaxDb" id="39947-A0A0P0WMX8"/>
<organism evidence="1 2">
    <name type="scientific">Oryza sativa subsp. japonica</name>
    <name type="common">Rice</name>
    <dbReference type="NCBI Taxonomy" id="39947"/>
    <lineage>
        <taxon>Eukaryota</taxon>
        <taxon>Viridiplantae</taxon>
        <taxon>Streptophyta</taxon>
        <taxon>Embryophyta</taxon>
        <taxon>Tracheophyta</taxon>
        <taxon>Spermatophyta</taxon>
        <taxon>Magnoliopsida</taxon>
        <taxon>Liliopsida</taxon>
        <taxon>Poales</taxon>
        <taxon>Poaceae</taxon>
        <taxon>BOP clade</taxon>
        <taxon>Oryzoideae</taxon>
        <taxon>Oryzeae</taxon>
        <taxon>Oryzinae</taxon>
        <taxon>Oryza</taxon>
        <taxon>Oryza sativa</taxon>
    </lineage>
</organism>
<dbReference type="EMBL" id="AP014961">
    <property type="protein sequence ID" value="BAS94220.1"/>
    <property type="molecule type" value="Genomic_DNA"/>
</dbReference>
<evidence type="ECO:0000313" key="1">
    <source>
        <dbReference type="EMBL" id="BAS94220.1"/>
    </source>
</evidence>
<accession>A0A0P0WMX8</accession>
<protein>
    <submittedName>
        <fullName evidence="1">Os05g0438201 protein</fullName>
    </submittedName>
</protein>
<gene>
    <name evidence="1" type="ordered locus">Os05g0438201</name>
    <name evidence="1" type="ORF">OSNPB_050438201</name>
</gene>
<keyword evidence="2" id="KW-1185">Reference proteome</keyword>